<dbReference type="EMBL" id="OW240914">
    <property type="protein sequence ID" value="CAH2277690.1"/>
    <property type="molecule type" value="Genomic_DNA"/>
</dbReference>
<dbReference type="Pfam" id="PF00004">
    <property type="entry name" value="AAA"/>
    <property type="match status" value="1"/>
</dbReference>
<sequence length="1710" mass="190231">MAGMLAVSPSIAEYSVPEAKCNGAEPCKKMRKDDDHPIKTITNYFSPVSKIPEKVLSSPRSSNIADYFKKCSPTTKTSSPNQDSSQKNVTNNQTPPTSKEPGKLRKRGKRTSLSKKLNDVKPENESDAVDATETVCTGTGFMGSDTAALLAEICSKKDEFDEKSKLDISTNTKSPASSETRVSSKSRKRKPDNSVKSSNFQAVQPDVSVSEDSSVPIGNSLQTDNTSIDLSFEVNTRDNSHNTSSTVTVSFEEFLKSQEEATQDVTSDSKRIETDCPENDSTGNSAASENRESAPNTMTVHAQIHLTPLLHSASTKNKKSKKIAAIFLKKGDLDAKDNQHSSEPEQADHVFQKRKSNVVILEEDLELAVLEVENGEPLKQKSTEAERQQFMKAFKQPGDMPKCTGKKSLGKKKDSDEVLTPVASGCEKRHDSETDVVVLSTGKKEESQQKKKSGEQVTSLKLKKRVKKVKPNTDANTETKTQVSERKTKKTSSTPTDEQSVSPAVGTGLRRSTRYRKSDTSPLKSPLQETSKVDAPVLMSTPKVKTPCRKGDVYRAEVITIPSDTESPIRMRFTKLTRRRYKGHSAEDEVFTPKSKKVSVHAKKLIEKAKAIQKNIATAETPRRRSSRHWPEKKSVLEAPANNIDITRERPSKSAKKKNLRSLNDVLGKKAKVKNCDISSGKRKSSVKNPSLITVIDDSSEVSESSEDNEQFKAKREFLMSGLPDSLKRHISKTAAFMEAYSLSSSSFQTVVHVQQKDSCPMWNLNMPSCPRLTLLEHIRVDIPNLAKNSLSLGDFTSARTEHSVQFNSSLVTSRAVLSDVIRNCLLEEICASGALFPVKRFLQQFLKKQSDQLQEASKQVDQLLERKLGEVILVEDSESPENNRTKRKRKESIGTKFKRIKSANTEECYDKPLPTPEVPKQRTSRGSLSRTSKKQQVESKVQSPIEEKPPAVSADVITEDVLWTEKYQPLNSTELVGNSAAIKRLHSWLKDWKIRAEKEEKRSRINKTEKDKNDTWGQSDFTDNSDSDDDESLCNTMLICGPPGVGKTAAVYACAQELGFKVFEVNASCQRSGRQILTQLKEATQSHQVDQQGVNAHKPCFFNSHGTTKSPRKFNSPKHVISSPRKPPGSPRGAGFRKGLAPKSLANYFKVPVKQKSDNSKTQEVSSKSETIVVEESANKTNKNQVPATEKGNGSDESQRKTATSLILFEEVDVIFDDDSGFLSAIKTFMATTKRPVILTTSDHTFDLMFDGIFEKIVFHTPSIANVASYLRVLCLAENLRTDSKDFATFLAANRCDIRQSVLHLQYWATSGGGGLQEKPLALSCKQDGNASGKDGKDVNPDDIPKCNSGCAENAIGLNNIVSPAEGLICFVKNNISHIKEQSRIIQLLTEFQTKRIHFIASNLEFLLPLPLHVMESKEQLFTNISGLESLDLKAETVDESPIKVSVQMKRKKQLFLLNDSDLFDSDSIDEVLSLPSDNLPPKENDLPTCGTPVSLEQRKLTETEKKQSGLVHQCLGSVAEFVDNMSFLDCFTYHATERAEFRHSHWTESRIKNGLCDELRTESSDWWSGHSSVELKATLEALSFHKCSSGISKVIDFCKESGEDLSKDLTVQVSKERETVSFGQPSIYSDVAERRLSVVRSVLSSKSFLTLGNRRANVTEYLPALRNICRFQRLKEQEKTKRRFLHYFEGIHLELPKHTMSSLAADFP</sequence>
<keyword evidence="4" id="KW-1185">Reference proteome</keyword>
<dbReference type="InterPro" id="IPR027417">
    <property type="entry name" value="P-loop_NTPase"/>
</dbReference>
<feature type="compositionally biased region" description="Polar residues" evidence="1">
    <location>
        <begin position="491"/>
        <end position="502"/>
    </location>
</feature>
<protein>
    <submittedName>
        <fullName evidence="3">ATPase family AAA domain-containing 5</fullName>
    </submittedName>
</protein>
<evidence type="ECO:0000313" key="4">
    <source>
        <dbReference type="Proteomes" id="UP001295444"/>
    </source>
</evidence>
<feature type="compositionally biased region" description="Basic residues" evidence="1">
    <location>
        <begin position="104"/>
        <end position="113"/>
    </location>
</feature>
<evidence type="ECO:0000259" key="2">
    <source>
        <dbReference type="SMART" id="SM00382"/>
    </source>
</evidence>
<dbReference type="SUPFAM" id="SSF52540">
    <property type="entry name" value="P-loop containing nucleoside triphosphate hydrolases"/>
    <property type="match status" value="1"/>
</dbReference>
<feature type="region of interest" description="Disordered" evidence="1">
    <location>
        <begin position="259"/>
        <end position="296"/>
    </location>
</feature>
<dbReference type="CDD" id="cd00009">
    <property type="entry name" value="AAA"/>
    <property type="match status" value="1"/>
</dbReference>
<dbReference type="PANTHER" id="PTHR23389:SF21">
    <property type="entry name" value="ATPASE FAMILY AAA DOMAIN-CONTAINING PROTEIN 5"/>
    <property type="match status" value="1"/>
</dbReference>
<feature type="domain" description="AAA+ ATPase" evidence="2">
    <location>
        <begin position="1034"/>
        <end position="1266"/>
    </location>
</feature>
<feature type="compositionally biased region" description="Polar residues" evidence="1">
    <location>
        <begin position="279"/>
        <end position="296"/>
    </location>
</feature>
<dbReference type="PANTHER" id="PTHR23389">
    <property type="entry name" value="CHROMOSOME TRANSMISSION FIDELITY FACTOR 18"/>
    <property type="match status" value="1"/>
</dbReference>
<evidence type="ECO:0000256" key="1">
    <source>
        <dbReference type="SAM" id="MobiDB-lite"/>
    </source>
</evidence>
<dbReference type="SMART" id="SM00382">
    <property type="entry name" value="AAA"/>
    <property type="match status" value="1"/>
</dbReference>
<feature type="region of interest" description="Disordered" evidence="1">
    <location>
        <begin position="1157"/>
        <end position="1201"/>
    </location>
</feature>
<feature type="compositionally biased region" description="Polar residues" evidence="1">
    <location>
        <begin position="72"/>
        <end position="97"/>
    </location>
</feature>
<feature type="compositionally biased region" description="Low complexity" evidence="1">
    <location>
        <begin position="203"/>
        <end position="216"/>
    </location>
</feature>
<feature type="region of interest" description="Disordered" evidence="1">
    <location>
        <begin position="394"/>
        <end position="534"/>
    </location>
</feature>
<feature type="region of interest" description="Disordered" evidence="1">
    <location>
        <begin position="161"/>
        <end position="223"/>
    </location>
</feature>
<feature type="compositionally biased region" description="Basic and acidic residues" evidence="1">
    <location>
        <begin position="442"/>
        <end position="454"/>
    </location>
</feature>
<dbReference type="GO" id="GO:0003677">
    <property type="term" value="F:DNA binding"/>
    <property type="evidence" value="ECO:0007669"/>
    <property type="project" value="TreeGrafter"/>
</dbReference>
<dbReference type="FunFam" id="3.40.50.300:FF:000846">
    <property type="entry name" value="ATPase family AAA domain-containing protein 5"/>
    <property type="match status" value="1"/>
</dbReference>
<name>A0AAD1RTT6_PELCU</name>
<feature type="region of interest" description="Disordered" evidence="1">
    <location>
        <begin position="1102"/>
        <end position="1138"/>
    </location>
</feature>
<dbReference type="GO" id="GO:0005524">
    <property type="term" value="F:ATP binding"/>
    <property type="evidence" value="ECO:0007669"/>
    <property type="project" value="InterPro"/>
</dbReference>
<dbReference type="GO" id="GO:0005634">
    <property type="term" value="C:nucleus"/>
    <property type="evidence" value="ECO:0007669"/>
    <property type="project" value="TreeGrafter"/>
</dbReference>
<dbReference type="Gene3D" id="3.40.50.300">
    <property type="entry name" value="P-loop containing nucleotide triphosphate hydrolases"/>
    <property type="match status" value="2"/>
</dbReference>
<feature type="compositionally biased region" description="Polar residues" evidence="1">
    <location>
        <begin position="473"/>
        <end position="482"/>
    </location>
</feature>
<dbReference type="GO" id="GO:0061860">
    <property type="term" value="F:DNA clamp unloader activity"/>
    <property type="evidence" value="ECO:0007669"/>
    <property type="project" value="TreeGrafter"/>
</dbReference>
<evidence type="ECO:0000313" key="3">
    <source>
        <dbReference type="EMBL" id="CAH2277690.1"/>
    </source>
</evidence>
<dbReference type="Proteomes" id="UP001295444">
    <property type="component" value="Chromosome 03"/>
</dbReference>
<dbReference type="InterPro" id="IPR003593">
    <property type="entry name" value="AAA+_ATPase"/>
</dbReference>
<feature type="compositionally biased region" description="Polar residues" evidence="1">
    <location>
        <begin position="167"/>
        <end position="183"/>
    </location>
</feature>
<feature type="region of interest" description="Disordered" evidence="1">
    <location>
        <begin position="1000"/>
        <end position="1029"/>
    </location>
</feature>
<feature type="compositionally biased region" description="Basic residues" evidence="1">
    <location>
        <begin position="461"/>
        <end position="470"/>
    </location>
</feature>
<proteinExistence type="predicted"/>
<gene>
    <name evidence="3" type="ORF">PECUL_23A056235</name>
</gene>
<accession>A0AAD1RTT6</accession>
<feature type="compositionally biased region" description="Polar residues" evidence="1">
    <location>
        <begin position="520"/>
        <end position="530"/>
    </location>
</feature>
<feature type="region of interest" description="Disordered" evidence="1">
    <location>
        <begin position="906"/>
        <end position="953"/>
    </location>
</feature>
<feature type="region of interest" description="Disordered" evidence="1">
    <location>
        <begin position="67"/>
        <end position="130"/>
    </location>
</feature>
<organism evidence="3 4">
    <name type="scientific">Pelobates cultripes</name>
    <name type="common">Western spadefoot toad</name>
    <dbReference type="NCBI Taxonomy" id="61616"/>
    <lineage>
        <taxon>Eukaryota</taxon>
        <taxon>Metazoa</taxon>
        <taxon>Chordata</taxon>
        <taxon>Craniata</taxon>
        <taxon>Vertebrata</taxon>
        <taxon>Euteleostomi</taxon>
        <taxon>Amphibia</taxon>
        <taxon>Batrachia</taxon>
        <taxon>Anura</taxon>
        <taxon>Pelobatoidea</taxon>
        <taxon>Pelobatidae</taxon>
        <taxon>Pelobates</taxon>
    </lineage>
</organism>
<feature type="region of interest" description="Disordered" evidence="1">
    <location>
        <begin position="614"/>
        <end position="659"/>
    </location>
</feature>
<dbReference type="InterPro" id="IPR003959">
    <property type="entry name" value="ATPase_AAA_core"/>
</dbReference>
<feature type="compositionally biased region" description="Basic and acidic residues" evidence="1">
    <location>
        <begin position="1000"/>
        <end position="1015"/>
    </location>
</feature>
<dbReference type="GO" id="GO:0016887">
    <property type="term" value="F:ATP hydrolysis activity"/>
    <property type="evidence" value="ECO:0007669"/>
    <property type="project" value="InterPro"/>
</dbReference>
<reference evidence="3" key="1">
    <citation type="submission" date="2022-03" db="EMBL/GenBank/DDBJ databases">
        <authorList>
            <person name="Alioto T."/>
            <person name="Alioto T."/>
            <person name="Gomez Garrido J."/>
        </authorList>
    </citation>
    <scope>NUCLEOTIDE SEQUENCE</scope>
</reference>